<feature type="non-terminal residue" evidence="1">
    <location>
        <position position="1"/>
    </location>
</feature>
<evidence type="ECO:0000313" key="1">
    <source>
        <dbReference type="EMBL" id="KAJ7634375.1"/>
    </source>
</evidence>
<accession>A0AAD7BYK1</accession>
<sequence length="205" mass="23104">ADEFTRIQRVHTGRGIVLDDGWPGAGTIPELVERSSGTFIYASTIVRYVDDEYSHPVDRLDAVLRLDRSSTTPLDDLYGQILSEVTNRPVLLRVLHAIMETIDLDPEQIDIALQMRSGTSRITLRGLHSLLQLPPVRIFDHRITPVKLLHASFGDFLVDVQRSSTFCTSGEELRIALVHSMACALESGVQPLDFRYVFPTFLRFI</sequence>
<reference evidence="1" key="1">
    <citation type="submission" date="2023-03" db="EMBL/GenBank/DDBJ databases">
        <title>Massive genome expansion in bonnet fungi (Mycena s.s.) driven by repeated elements and novel gene families across ecological guilds.</title>
        <authorList>
            <consortium name="Lawrence Berkeley National Laboratory"/>
            <person name="Harder C.B."/>
            <person name="Miyauchi S."/>
            <person name="Viragh M."/>
            <person name="Kuo A."/>
            <person name="Thoen E."/>
            <person name="Andreopoulos B."/>
            <person name="Lu D."/>
            <person name="Skrede I."/>
            <person name="Drula E."/>
            <person name="Henrissat B."/>
            <person name="Morin E."/>
            <person name="Kohler A."/>
            <person name="Barry K."/>
            <person name="LaButti K."/>
            <person name="Morin E."/>
            <person name="Salamov A."/>
            <person name="Lipzen A."/>
            <person name="Mereny Z."/>
            <person name="Hegedus B."/>
            <person name="Baldrian P."/>
            <person name="Stursova M."/>
            <person name="Weitz H."/>
            <person name="Taylor A."/>
            <person name="Grigoriev I.V."/>
            <person name="Nagy L.G."/>
            <person name="Martin F."/>
            <person name="Kauserud H."/>
        </authorList>
    </citation>
    <scope>NUCLEOTIDE SEQUENCE</scope>
    <source>
        <strain evidence="1">9284</strain>
    </source>
</reference>
<name>A0AAD7BYK1_9AGAR</name>
<dbReference type="EMBL" id="JARKIF010000007">
    <property type="protein sequence ID" value="KAJ7634375.1"/>
    <property type="molecule type" value="Genomic_DNA"/>
</dbReference>
<dbReference type="AlphaFoldDB" id="A0AAD7BYK1"/>
<protein>
    <submittedName>
        <fullName evidence="1">Uncharacterized protein</fullName>
    </submittedName>
</protein>
<proteinExistence type="predicted"/>
<keyword evidence="2" id="KW-1185">Reference proteome</keyword>
<gene>
    <name evidence="1" type="ORF">FB45DRAFT_743586</name>
</gene>
<comment type="caution">
    <text evidence="1">The sequence shown here is derived from an EMBL/GenBank/DDBJ whole genome shotgun (WGS) entry which is preliminary data.</text>
</comment>
<evidence type="ECO:0000313" key="2">
    <source>
        <dbReference type="Proteomes" id="UP001221142"/>
    </source>
</evidence>
<dbReference type="Proteomes" id="UP001221142">
    <property type="component" value="Unassembled WGS sequence"/>
</dbReference>
<organism evidence="1 2">
    <name type="scientific">Roridomyces roridus</name>
    <dbReference type="NCBI Taxonomy" id="1738132"/>
    <lineage>
        <taxon>Eukaryota</taxon>
        <taxon>Fungi</taxon>
        <taxon>Dikarya</taxon>
        <taxon>Basidiomycota</taxon>
        <taxon>Agaricomycotina</taxon>
        <taxon>Agaricomycetes</taxon>
        <taxon>Agaricomycetidae</taxon>
        <taxon>Agaricales</taxon>
        <taxon>Marasmiineae</taxon>
        <taxon>Mycenaceae</taxon>
        <taxon>Roridomyces</taxon>
    </lineage>
</organism>